<evidence type="ECO:0000256" key="1">
    <source>
        <dbReference type="SAM" id="MobiDB-lite"/>
    </source>
</evidence>
<evidence type="ECO:0000313" key="4">
    <source>
        <dbReference type="Proteomes" id="UP000313359"/>
    </source>
</evidence>
<accession>A0A5C2S694</accession>
<dbReference type="InterPro" id="IPR040976">
    <property type="entry name" value="Pkinase_fungal"/>
</dbReference>
<dbReference type="STRING" id="1328759.A0A5C2S694"/>
<dbReference type="Gene3D" id="1.10.510.10">
    <property type="entry name" value="Transferase(Phosphotransferase) domain 1"/>
    <property type="match status" value="1"/>
</dbReference>
<gene>
    <name evidence="3" type="ORF">L227DRAFT_165672</name>
</gene>
<feature type="region of interest" description="Disordered" evidence="1">
    <location>
        <begin position="938"/>
        <end position="981"/>
    </location>
</feature>
<dbReference type="Proteomes" id="UP000313359">
    <property type="component" value="Unassembled WGS sequence"/>
</dbReference>
<organism evidence="3 4">
    <name type="scientific">Lentinus tigrinus ALCF2SS1-6</name>
    <dbReference type="NCBI Taxonomy" id="1328759"/>
    <lineage>
        <taxon>Eukaryota</taxon>
        <taxon>Fungi</taxon>
        <taxon>Dikarya</taxon>
        <taxon>Basidiomycota</taxon>
        <taxon>Agaricomycotina</taxon>
        <taxon>Agaricomycetes</taxon>
        <taxon>Polyporales</taxon>
        <taxon>Polyporaceae</taxon>
        <taxon>Lentinus</taxon>
    </lineage>
</organism>
<keyword evidence="4" id="KW-1185">Reference proteome</keyword>
<reference evidence="3" key="1">
    <citation type="journal article" date="2018" name="Genome Biol. Evol.">
        <title>Genomics and development of Lentinus tigrinus, a white-rot wood-decaying mushroom with dimorphic fruiting bodies.</title>
        <authorList>
            <person name="Wu B."/>
            <person name="Xu Z."/>
            <person name="Knudson A."/>
            <person name="Carlson A."/>
            <person name="Chen N."/>
            <person name="Kovaka S."/>
            <person name="LaButti K."/>
            <person name="Lipzen A."/>
            <person name="Pennachio C."/>
            <person name="Riley R."/>
            <person name="Schakwitz W."/>
            <person name="Umezawa K."/>
            <person name="Ohm R.A."/>
            <person name="Grigoriev I.V."/>
            <person name="Nagy L.G."/>
            <person name="Gibbons J."/>
            <person name="Hibbett D."/>
        </authorList>
    </citation>
    <scope>NUCLEOTIDE SEQUENCE [LARGE SCALE GENOMIC DNA]</scope>
    <source>
        <strain evidence="3">ALCF2SS1-6</strain>
    </source>
</reference>
<dbReference type="EMBL" id="ML122271">
    <property type="protein sequence ID" value="RPD59210.1"/>
    <property type="molecule type" value="Genomic_DNA"/>
</dbReference>
<dbReference type="Pfam" id="PF17667">
    <property type="entry name" value="Pkinase_fungal"/>
    <property type="match status" value="1"/>
</dbReference>
<dbReference type="PANTHER" id="PTHR38248">
    <property type="entry name" value="FUNK1 6"/>
    <property type="match status" value="1"/>
</dbReference>
<feature type="region of interest" description="Disordered" evidence="1">
    <location>
        <begin position="98"/>
        <end position="143"/>
    </location>
</feature>
<protein>
    <recommendedName>
        <fullName evidence="2">Fungal-type protein kinase domain-containing protein</fullName>
    </recommendedName>
</protein>
<feature type="compositionally biased region" description="Basic and acidic residues" evidence="1">
    <location>
        <begin position="100"/>
        <end position="120"/>
    </location>
</feature>
<dbReference type="InterPro" id="IPR011009">
    <property type="entry name" value="Kinase-like_dom_sf"/>
</dbReference>
<dbReference type="SUPFAM" id="SSF56112">
    <property type="entry name" value="Protein kinase-like (PK-like)"/>
    <property type="match status" value="1"/>
</dbReference>
<dbReference type="AlphaFoldDB" id="A0A5C2S694"/>
<feature type="domain" description="Fungal-type protein kinase" evidence="2">
    <location>
        <begin position="244"/>
        <end position="687"/>
    </location>
</feature>
<evidence type="ECO:0000313" key="3">
    <source>
        <dbReference type="EMBL" id="RPD59210.1"/>
    </source>
</evidence>
<dbReference type="OrthoDB" id="2742759at2759"/>
<sequence length="981" mass="108973">MSHTGPGHQPTASAISTPDIFPVAQTPAAFTENSAAIYGLFDKRSAARYTRLAEEGRRFILGPMPPDAFIEQFLAKGHTLTGMPDPKGAFSALPHLKAKGMSEKAKGKGGKDESGERDENVNSQQDDTPDVLEPGKKAQGKSAEKDLYVPFLEALNERKPDPTNKGHPSRCPGFAFRDTSGQADKANGNVGSVKPDVSVYAEKHLHALDSADSQDAATHIGLIATFVEIKTEIDFFKDPPSKSSSSKKKRKSRAKHSFILDHIKNQKVLEYATRALGQNIAYAAEVCGRQYRQCCYSVSLTGCHARLIRWDRAGAIVSAAFDLHKHPEYLCQFFWYFSQMSDEERGYDMSFGVATEEEEGLFRDTIRAHVISQLSILPREGRRRAQGGVVEDDGDEDHERAVEAELALHYRPGGVSSILLTTPGLSTHERPRKLLVSQPLISPMTMFGRCTRSYWAVDCTWDVQSGSFLGRTVFLKDTWRYNARAFDRQEGDVLDALKQGNVPNIPDVNLHEDICSFKDVKVDAHGALVSTPVFQSTKTQDYYKAVWNCCRDGVVMLAHTHYRLSLLVVGYPLVRLQGSRELLEATYHAFQALKGAEVLGYIHRDVSPSNIILCRTSSEVPGEVSRQGYLCDWDLCRQRKDSKLLDDYEVSATWQFQSIDTLERKPSQDHNHTIHHDMESTLYVTLYCALLYLPHHGGDPASCFQRMFDETHLRGGRVEGGDGKSKNRSNRTYTAKIKWECAPMTEWLNTVMDYHSSGQRDRWNPDVLDTFWRAFLEEKQALLHVNDRCFNIKLLLGKRDENKVEQRASRIIRGMPLVAPYPYGATVRAGDIRKRGNDAEDEVAATGQPPLKVRKTTLTPSGGSKSSYVPPLSTQQLGVNLSTVDTLPASVPPTTVSDNEDINTDHGSIDDLTRWPFEFTFHLPIFPISGSSFPLISASSESAGNSGATTASPLAMHAASAQPSAPTSSSSLATRRRHMNE</sequence>
<dbReference type="PANTHER" id="PTHR38248:SF2">
    <property type="entry name" value="FUNK1 11"/>
    <property type="match status" value="1"/>
</dbReference>
<proteinExistence type="predicted"/>
<name>A0A5C2S694_9APHY</name>
<evidence type="ECO:0000259" key="2">
    <source>
        <dbReference type="Pfam" id="PF17667"/>
    </source>
</evidence>
<feature type="compositionally biased region" description="Low complexity" evidence="1">
    <location>
        <begin position="938"/>
        <end position="973"/>
    </location>
</feature>